<dbReference type="PANTHER" id="PTHR10353">
    <property type="entry name" value="GLYCOSYL HYDROLASE"/>
    <property type="match status" value="1"/>
</dbReference>
<evidence type="ECO:0000256" key="3">
    <source>
        <dbReference type="ARBA" id="ARBA00023295"/>
    </source>
</evidence>
<dbReference type="Proteomes" id="UP000176893">
    <property type="component" value="Unassembled WGS sequence"/>
</dbReference>
<name>A0A1F8ECJ0_9BACT</name>
<dbReference type="Pfam" id="PF00232">
    <property type="entry name" value="Glyco_hydro_1"/>
    <property type="match status" value="2"/>
</dbReference>
<evidence type="ECO:0000256" key="4">
    <source>
        <dbReference type="RuleBase" id="RU003690"/>
    </source>
</evidence>
<comment type="similarity">
    <text evidence="1 4">Belongs to the glycosyl hydrolase 1 family.</text>
</comment>
<dbReference type="SUPFAM" id="SSF51445">
    <property type="entry name" value="(Trans)glycosidases"/>
    <property type="match status" value="1"/>
</dbReference>
<organism evidence="5 6">
    <name type="scientific">Candidatus Yanofskybacteria bacterium RIFCSPHIGHO2_01_FULL_41_26</name>
    <dbReference type="NCBI Taxonomy" id="1802661"/>
    <lineage>
        <taxon>Bacteria</taxon>
        <taxon>Candidatus Yanofskyibacteriota</taxon>
    </lineage>
</organism>
<dbReference type="AlphaFoldDB" id="A0A1F8ECJ0"/>
<keyword evidence="3" id="KW-0326">Glycosidase</keyword>
<dbReference type="Gene3D" id="3.20.20.80">
    <property type="entry name" value="Glycosidases"/>
    <property type="match status" value="1"/>
</dbReference>
<dbReference type="InterPro" id="IPR001360">
    <property type="entry name" value="Glyco_hydro_1"/>
</dbReference>
<evidence type="ECO:0008006" key="7">
    <source>
        <dbReference type="Google" id="ProtNLM"/>
    </source>
</evidence>
<protein>
    <recommendedName>
        <fullName evidence="7">Glycoside hydrolase family 1</fullName>
    </recommendedName>
</protein>
<keyword evidence="2" id="KW-0378">Hydrolase</keyword>
<dbReference type="GO" id="GO:0005975">
    <property type="term" value="P:carbohydrate metabolic process"/>
    <property type="evidence" value="ECO:0007669"/>
    <property type="project" value="InterPro"/>
</dbReference>
<dbReference type="PANTHER" id="PTHR10353:SF209">
    <property type="entry name" value="GALACTOLIPID GALACTOSYLTRANSFERASE SFR2, CHLOROPLASTIC"/>
    <property type="match status" value="1"/>
</dbReference>
<proteinExistence type="inferred from homology"/>
<evidence type="ECO:0000256" key="2">
    <source>
        <dbReference type="ARBA" id="ARBA00022801"/>
    </source>
</evidence>
<evidence type="ECO:0000256" key="1">
    <source>
        <dbReference type="ARBA" id="ARBA00010838"/>
    </source>
</evidence>
<dbReference type="InterPro" id="IPR017853">
    <property type="entry name" value="GH"/>
</dbReference>
<reference evidence="5 6" key="1">
    <citation type="journal article" date="2016" name="Nat. Commun.">
        <title>Thousands of microbial genomes shed light on interconnected biogeochemical processes in an aquifer system.</title>
        <authorList>
            <person name="Anantharaman K."/>
            <person name="Brown C.T."/>
            <person name="Hug L.A."/>
            <person name="Sharon I."/>
            <person name="Castelle C.J."/>
            <person name="Probst A.J."/>
            <person name="Thomas B.C."/>
            <person name="Singh A."/>
            <person name="Wilkins M.J."/>
            <person name="Karaoz U."/>
            <person name="Brodie E.L."/>
            <person name="Williams K.H."/>
            <person name="Hubbard S.S."/>
            <person name="Banfield J.F."/>
        </authorList>
    </citation>
    <scope>NUCLEOTIDE SEQUENCE [LARGE SCALE GENOMIC DNA]</scope>
</reference>
<evidence type="ECO:0000313" key="6">
    <source>
        <dbReference type="Proteomes" id="UP000176893"/>
    </source>
</evidence>
<dbReference type="EMBL" id="MGJB01000014">
    <property type="protein sequence ID" value="OGM98543.1"/>
    <property type="molecule type" value="Genomic_DNA"/>
</dbReference>
<comment type="caution">
    <text evidence="5">The sequence shown here is derived from an EMBL/GenBank/DDBJ whole genome shotgun (WGS) entry which is preliminary data.</text>
</comment>
<sequence length="485" mass="55936">MVILILSVLFWNSYLTKKTRDNAPPIKEAGSEKITKQNNKTASSLVKFEDAVFPENFFFGSAYSDFQTAGISKASDWHEYIQNIKSPLVGPGIANDLFNRYQEDFDLAGEIGIQVHRISLDWARCEPEEGKFDKACIEKWKEIGRYMKSKGIQLMICLNHFPHPKWFAELGGWENVKAPYYYARYAEFIARNIGVPLETKWWLTYNEPQFVISIPYGKGGWPPFKTVENFADIKGTERFLKVAGNVMDGHRLAYRAIHKVMDKYMSKHNKVMIGFASAPGSFYPNDPNSDHDRLAENLFNTVHTLAFDSFVGNADRDFIGLNYYGRTKLKMHLPNWKNPLSWLGDKPFAIEWVDEGANQPDGRPKEFYPQALYDLIMKFKDMGKPIIITENGLDDDKDRFREEFLVIHLKAIHDAIRDGANVIGYQYWALADTWEPGDNRFSHMGLIRIERSDGTLNRSLRPSANTYAEIIRTRKITKDLLEKHK</sequence>
<dbReference type="GO" id="GO:0008422">
    <property type="term" value="F:beta-glucosidase activity"/>
    <property type="evidence" value="ECO:0007669"/>
    <property type="project" value="TreeGrafter"/>
</dbReference>
<accession>A0A1F8ECJ0</accession>
<dbReference type="STRING" id="1802661.A2649_00475"/>
<gene>
    <name evidence="5" type="ORF">A2649_00475</name>
</gene>
<evidence type="ECO:0000313" key="5">
    <source>
        <dbReference type="EMBL" id="OGM98543.1"/>
    </source>
</evidence>
<dbReference type="PRINTS" id="PR00131">
    <property type="entry name" value="GLHYDRLASE1"/>
</dbReference>